<evidence type="ECO:0008006" key="3">
    <source>
        <dbReference type="Google" id="ProtNLM"/>
    </source>
</evidence>
<name>A0A2M9XFL5_9LEPT</name>
<sequence length="391" mass="44559">MSRKDPFDYMKFSFSKLIYFFFFLTFAFLISCLSSVKDPKDEFVYVQNVQGKTEEELELNAKRKILENGLGELIQGSTQVINAKLKDSVVNSSVEGFVLEYSKVGPTRKLATGVLEIDAKGKVNQKAVRDALRERYKDIGKPKFLVFIEEKILGKQNVKEKVGITENEIVRIFSDFDFLDKKQFYRVLFKEGNKDSSLFSEYSFEDRILSLASESEAQILLVGQTEVTDLGRIEDTGLHSYQSVLRFKIFDVNTARIIAADNSSGVSPHINPNTGIQESIKRSVEKAYPKIKEQISDKWKPGNLIRIKIEGLSYDDYLDKDVQGIIRTIQGVNRVSETSGSNPNNGIVLEIEALYNGGALYQKLRERKEDFGMEFSGQEIKPSYIRLFFKK</sequence>
<organism evidence="1 2">
    <name type="scientific">Leptospira hartskeerlii</name>
    <dbReference type="NCBI Taxonomy" id="2023177"/>
    <lineage>
        <taxon>Bacteria</taxon>
        <taxon>Pseudomonadati</taxon>
        <taxon>Spirochaetota</taxon>
        <taxon>Spirochaetia</taxon>
        <taxon>Leptospirales</taxon>
        <taxon>Leptospiraceae</taxon>
        <taxon>Leptospira</taxon>
    </lineage>
</organism>
<dbReference type="PROSITE" id="PS51257">
    <property type="entry name" value="PROKAR_LIPOPROTEIN"/>
    <property type="match status" value="1"/>
</dbReference>
<accession>A0A2M9XFL5</accession>
<dbReference type="EMBL" id="NPDN01000003">
    <property type="protein sequence ID" value="PJZ26419.1"/>
    <property type="molecule type" value="Genomic_DNA"/>
</dbReference>
<dbReference type="AlphaFoldDB" id="A0A2M9XFL5"/>
<dbReference type="OrthoDB" id="345054at2"/>
<evidence type="ECO:0000313" key="1">
    <source>
        <dbReference type="EMBL" id="PJZ26419.1"/>
    </source>
</evidence>
<proteinExistence type="predicted"/>
<dbReference type="Proteomes" id="UP000232196">
    <property type="component" value="Unassembled WGS sequence"/>
</dbReference>
<reference evidence="1 2" key="1">
    <citation type="submission" date="2017-07" db="EMBL/GenBank/DDBJ databases">
        <title>Leptospira spp. isolated from tropical soils.</title>
        <authorList>
            <person name="Thibeaux R."/>
            <person name="Iraola G."/>
            <person name="Ferres I."/>
            <person name="Bierque E."/>
            <person name="Girault D."/>
            <person name="Soupe-Gilbert M.-E."/>
            <person name="Picardeau M."/>
            <person name="Goarant C."/>
        </authorList>
    </citation>
    <scope>NUCLEOTIDE SEQUENCE [LARGE SCALE GENOMIC DNA]</scope>
    <source>
        <strain evidence="1 2">MCA1-C-A1</strain>
    </source>
</reference>
<comment type="caution">
    <text evidence="1">The sequence shown here is derived from an EMBL/GenBank/DDBJ whole genome shotgun (WGS) entry which is preliminary data.</text>
</comment>
<protein>
    <recommendedName>
        <fullName evidence="3">Lipoprotein</fullName>
    </recommendedName>
</protein>
<keyword evidence="2" id="KW-1185">Reference proteome</keyword>
<evidence type="ECO:0000313" key="2">
    <source>
        <dbReference type="Proteomes" id="UP000232196"/>
    </source>
</evidence>
<gene>
    <name evidence="1" type="ORF">CH357_07975</name>
</gene>